<dbReference type="OrthoDB" id="9816001at2"/>
<dbReference type="Gene3D" id="3.40.50.1110">
    <property type="entry name" value="SGNH hydrolase"/>
    <property type="match status" value="1"/>
</dbReference>
<feature type="signal peptide" evidence="3">
    <location>
        <begin position="1"/>
        <end position="22"/>
    </location>
</feature>
<evidence type="ECO:0000313" key="6">
    <source>
        <dbReference type="Proteomes" id="UP000054223"/>
    </source>
</evidence>
<keyword evidence="3" id="KW-0732">Signal</keyword>
<dbReference type="EMBL" id="LNAL01000005">
    <property type="protein sequence ID" value="KUG09149.1"/>
    <property type="molecule type" value="Genomic_DNA"/>
</dbReference>
<organism evidence="5 6">
    <name type="scientific">Solirubrum puertoriconensis</name>
    <dbReference type="NCBI Taxonomy" id="1751427"/>
    <lineage>
        <taxon>Bacteria</taxon>
        <taxon>Pseudomonadati</taxon>
        <taxon>Bacteroidota</taxon>
        <taxon>Cytophagia</taxon>
        <taxon>Cytophagales</taxon>
    </lineage>
</organism>
<evidence type="ECO:0000313" key="5">
    <source>
        <dbReference type="EMBL" id="KUG09149.1"/>
    </source>
</evidence>
<feature type="chain" id="PRO_5040959764" description="Sialate O-acetylesterase domain-containing protein" evidence="3">
    <location>
        <begin position="23"/>
        <end position="514"/>
    </location>
</feature>
<dbReference type="InterPro" id="IPR039329">
    <property type="entry name" value="SIAE"/>
</dbReference>
<dbReference type="RefSeq" id="WP_059068687.1">
    <property type="nucleotide sequence ID" value="NZ_LNAL01000005.1"/>
</dbReference>
<comment type="caution">
    <text evidence="5">The sequence shown here is derived from an EMBL/GenBank/DDBJ whole genome shotgun (WGS) entry which is preliminary data.</text>
</comment>
<keyword evidence="6" id="KW-1185">Reference proteome</keyword>
<dbReference type="GO" id="GO:0001681">
    <property type="term" value="F:sialate O-acetylesterase activity"/>
    <property type="evidence" value="ECO:0007669"/>
    <property type="project" value="InterPro"/>
</dbReference>
<feature type="region of interest" description="Disordered" evidence="2">
    <location>
        <begin position="251"/>
        <end position="279"/>
    </location>
</feature>
<dbReference type="SUPFAM" id="SSF52266">
    <property type="entry name" value="SGNH hydrolase"/>
    <property type="match status" value="1"/>
</dbReference>
<dbReference type="PANTHER" id="PTHR22901:SF0">
    <property type="entry name" value="SIALATE O-ACETYLESTERASE"/>
    <property type="match status" value="1"/>
</dbReference>
<accession>A0A9X0HNC7</accession>
<evidence type="ECO:0000259" key="4">
    <source>
        <dbReference type="Pfam" id="PF03629"/>
    </source>
</evidence>
<dbReference type="Proteomes" id="UP000054223">
    <property type="component" value="Unassembled WGS sequence"/>
</dbReference>
<dbReference type="AlphaFoldDB" id="A0A9X0HNC7"/>
<dbReference type="PANTHER" id="PTHR22901">
    <property type="entry name" value="SIALATE O-ACETYLESTERASE"/>
    <property type="match status" value="1"/>
</dbReference>
<dbReference type="InterPro" id="IPR005181">
    <property type="entry name" value="SASA"/>
</dbReference>
<name>A0A9X0HNC7_SOLP1</name>
<evidence type="ECO:0000256" key="3">
    <source>
        <dbReference type="SAM" id="SignalP"/>
    </source>
</evidence>
<protein>
    <recommendedName>
        <fullName evidence="4">Sialate O-acetylesterase domain-containing protein</fullName>
    </recommendedName>
</protein>
<dbReference type="InterPro" id="IPR036514">
    <property type="entry name" value="SGNH_hydro_sf"/>
</dbReference>
<dbReference type="Pfam" id="PF03629">
    <property type="entry name" value="SASA"/>
    <property type="match status" value="2"/>
</dbReference>
<feature type="domain" description="Sialate O-acetylesterase" evidence="4">
    <location>
        <begin position="285"/>
        <end position="395"/>
    </location>
</feature>
<evidence type="ECO:0000256" key="2">
    <source>
        <dbReference type="SAM" id="MobiDB-lite"/>
    </source>
</evidence>
<gene>
    <name evidence="5" type="ORF">ASU33_20245</name>
</gene>
<proteinExistence type="predicted"/>
<evidence type="ECO:0000256" key="1">
    <source>
        <dbReference type="ARBA" id="ARBA00022801"/>
    </source>
</evidence>
<keyword evidence="1" id="KW-0378">Hydrolase</keyword>
<reference evidence="5 6" key="1">
    <citation type="submission" date="2015-11" db="EMBL/GenBank/DDBJ databases">
        <title>Solirubrum puertoriconensis gen. nov. an environmental bacteria isolated in Puerto Rico.</title>
        <authorList>
            <person name="Cuebas-Irizarry M.F."/>
            <person name="Montalvo-Rodriguez R."/>
        </authorList>
    </citation>
    <scope>NUCLEOTIDE SEQUENCE [LARGE SCALE GENOMIC DNA]</scope>
    <source>
        <strain evidence="5 6">MC1A</strain>
    </source>
</reference>
<feature type="domain" description="Sialate O-acetylesterase" evidence="4">
    <location>
        <begin position="107"/>
        <end position="233"/>
    </location>
</feature>
<dbReference type="GO" id="GO:0005975">
    <property type="term" value="P:carbohydrate metabolic process"/>
    <property type="evidence" value="ECO:0007669"/>
    <property type="project" value="TreeGrafter"/>
</dbReference>
<sequence>MRHHQLLTPLLAACLLSLSATANIRLPALIADHMVLQQQASVALWGWADPGEAVTVTPSWSNKPVRVVADEQGKWLVRVPTGRAGGPYELSLVGKNRLSVRNVLLGEVWLCAGQSNMVFPISKRPNSGSYSGVVNEAEVLPQANYPAIRMFTVKNQVADTPQPNAEGSWVACSPQTAGEFSAVAYFFAQEIHERTKLPIGLVNSSWGGTPAESWTRREVLEQDADFRPILARYQRGLETYEQDLAAYHSKRQEYQQERAANPGLRRSAPREPIGATSNKSPYKNYNAMIHPLVPFTLRGVIWYQGENNAERAYQYRRLFPALIASWREEWQQPKLPFYFVQIAPHRSQNPEIREAQLLTMLAVPQTGMAVITDAGDSTDIHPRNKQVVGHRLAQWALAKEYGEKKRPYSGPLYESLRVQNGQAHLQFSHAHGGLVARGGPLREFTIAGPDSIFHPAQAKIEGNQVVVWSKEVPQPVAVRFAWQHVPYPNFYNGAGLPASPFRTDTWRTPTQGKL</sequence>